<dbReference type="Proteomes" id="UP000247515">
    <property type="component" value="Unassembled WGS sequence"/>
</dbReference>
<evidence type="ECO:0000256" key="1">
    <source>
        <dbReference type="SAM" id="Coils"/>
    </source>
</evidence>
<evidence type="ECO:0000256" key="3">
    <source>
        <dbReference type="SAM" id="Phobius"/>
    </source>
</evidence>
<feature type="compositionally biased region" description="Low complexity" evidence="2">
    <location>
        <begin position="141"/>
        <end position="154"/>
    </location>
</feature>
<evidence type="ECO:0000313" key="4">
    <source>
        <dbReference type="EMBL" id="PXX06105.1"/>
    </source>
</evidence>
<keyword evidence="3" id="KW-0472">Membrane</keyword>
<comment type="caution">
    <text evidence="4">The sequence shown here is derived from an EMBL/GenBank/DDBJ whole genome shotgun (WGS) entry which is preliminary data.</text>
</comment>
<keyword evidence="5" id="KW-1185">Reference proteome</keyword>
<feature type="region of interest" description="Disordered" evidence="2">
    <location>
        <begin position="133"/>
        <end position="154"/>
    </location>
</feature>
<reference evidence="4 5" key="1">
    <citation type="submission" date="2018-05" db="EMBL/GenBank/DDBJ databases">
        <title>Genomic Encyclopedia of Type Strains, Phase IV (KMG-V): Genome sequencing to study the core and pangenomes of soil and plant-associated prokaryotes.</title>
        <authorList>
            <person name="Whitman W."/>
        </authorList>
    </citation>
    <scope>NUCLEOTIDE SEQUENCE [LARGE SCALE GENOMIC DNA]</scope>
    <source>
        <strain evidence="4 5">SIr-6563</strain>
    </source>
</reference>
<organism evidence="4 5">
    <name type="scientific">Paraburkholderia tropica</name>
    <dbReference type="NCBI Taxonomy" id="92647"/>
    <lineage>
        <taxon>Bacteria</taxon>
        <taxon>Pseudomonadati</taxon>
        <taxon>Pseudomonadota</taxon>
        <taxon>Betaproteobacteria</taxon>
        <taxon>Burkholderiales</taxon>
        <taxon>Burkholderiaceae</taxon>
        <taxon>Paraburkholderia</taxon>
    </lineage>
</organism>
<gene>
    <name evidence="4" type="ORF">C7400_1377</name>
</gene>
<keyword evidence="3" id="KW-1133">Transmembrane helix</keyword>
<feature type="coiled-coil region" evidence="1">
    <location>
        <begin position="93"/>
        <end position="120"/>
    </location>
</feature>
<protein>
    <submittedName>
        <fullName evidence="4">Uncharacterized protein</fullName>
    </submittedName>
</protein>
<keyword evidence="3" id="KW-0812">Transmembrane</keyword>
<evidence type="ECO:0000256" key="2">
    <source>
        <dbReference type="SAM" id="MobiDB-lite"/>
    </source>
</evidence>
<proteinExistence type="predicted"/>
<dbReference type="EMBL" id="QJJV01000037">
    <property type="protein sequence ID" value="PXX06105.1"/>
    <property type="molecule type" value="Genomic_DNA"/>
</dbReference>
<keyword evidence="1" id="KW-0175">Coiled coil</keyword>
<sequence>MLPMVPRAPITAGGRMADARPSARVRTDAKRAFELQPVRSRASRWAIAIAWTALAGGAGAAAAAWALRGGAPACPVIEPDVLQTQLTTAQLALEQERAARAALQQSADAAQAQAAKVQAELLFLRSHGAVGGANGNGSGNAGNRANANGGSPAQ</sequence>
<feature type="region of interest" description="Disordered" evidence="2">
    <location>
        <begin position="1"/>
        <end position="21"/>
    </location>
</feature>
<accession>A0ABX5MFQ2</accession>
<feature type="transmembrane region" description="Helical" evidence="3">
    <location>
        <begin position="45"/>
        <end position="67"/>
    </location>
</feature>
<name>A0ABX5MFQ2_9BURK</name>
<evidence type="ECO:0000313" key="5">
    <source>
        <dbReference type="Proteomes" id="UP000247515"/>
    </source>
</evidence>